<accession>A0A1G9T6K0</accession>
<dbReference type="OrthoDB" id="254488at2"/>
<sequence length="224" mass="26005">MNSENGYKEKILVFFDVLGFKNLIMNKYKNQPEKIEDILTTMHLLSEPDYKSDVIVFSDSVINILDLKPIFNDYGQKFSDYLNVIIDRIAAIQINMLTHFGILIRGSIVIGNIKYNSDKGLLFGQALINAYELESKYAIYPRILIDETVVKVIDGDTDQLNITRDFDGQYYIDPLKWLVKLDSEKQSLLNLKEKVLQKINNERNIAVLSKYNWLLNKILERDNT</sequence>
<dbReference type="EMBL" id="FNHF01000003">
    <property type="protein sequence ID" value="SDM43353.1"/>
    <property type="molecule type" value="Genomic_DNA"/>
</dbReference>
<gene>
    <name evidence="1" type="ORF">SAMN05216244_2456</name>
</gene>
<dbReference type="AlphaFoldDB" id="A0A1G9T6K0"/>
<organism evidence="1 2">
    <name type="scientific">Sediminibacillus halophilus</name>
    <dbReference type="NCBI Taxonomy" id="482461"/>
    <lineage>
        <taxon>Bacteria</taxon>
        <taxon>Bacillati</taxon>
        <taxon>Bacillota</taxon>
        <taxon>Bacilli</taxon>
        <taxon>Bacillales</taxon>
        <taxon>Bacillaceae</taxon>
        <taxon>Sediminibacillus</taxon>
    </lineage>
</organism>
<evidence type="ECO:0008006" key="3">
    <source>
        <dbReference type="Google" id="ProtNLM"/>
    </source>
</evidence>
<proteinExistence type="predicted"/>
<name>A0A1G9T6K0_9BACI</name>
<dbReference type="Proteomes" id="UP000182347">
    <property type="component" value="Unassembled WGS sequence"/>
</dbReference>
<evidence type="ECO:0000313" key="1">
    <source>
        <dbReference type="EMBL" id="SDM43353.1"/>
    </source>
</evidence>
<dbReference type="RefSeq" id="WP_074599396.1">
    <property type="nucleotide sequence ID" value="NZ_FNHF01000003.1"/>
</dbReference>
<reference evidence="2" key="1">
    <citation type="submission" date="2016-10" db="EMBL/GenBank/DDBJ databases">
        <authorList>
            <person name="Varghese N."/>
            <person name="Submissions S."/>
        </authorList>
    </citation>
    <scope>NUCLEOTIDE SEQUENCE [LARGE SCALE GENOMIC DNA]</scope>
    <source>
        <strain evidence="2">CGMCC 1.6199</strain>
    </source>
</reference>
<keyword evidence="2" id="KW-1185">Reference proteome</keyword>
<evidence type="ECO:0000313" key="2">
    <source>
        <dbReference type="Proteomes" id="UP000182347"/>
    </source>
</evidence>
<protein>
    <recommendedName>
        <fullName evidence="3">Guanylate cyclase domain-containing protein</fullName>
    </recommendedName>
</protein>